<protein>
    <submittedName>
        <fullName evidence="3">Uncharacterized conserved protein YndB, AHSA1/START domain</fullName>
    </submittedName>
</protein>
<dbReference type="InterPro" id="IPR013538">
    <property type="entry name" value="ASHA1/2-like_C"/>
</dbReference>
<dbReference type="EMBL" id="FNWX01000017">
    <property type="protein sequence ID" value="SEH64173.1"/>
    <property type="molecule type" value="Genomic_DNA"/>
</dbReference>
<feature type="domain" description="Activator of Hsp90 ATPase homologue 1/2-like C-terminal" evidence="2">
    <location>
        <begin position="26"/>
        <end position="163"/>
    </location>
</feature>
<reference evidence="4" key="1">
    <citation type="submission" date="2016-10" db="EMBL/GenBank/DDBJ databases">
        <authorList>
            <person name="Varghese N."/>
            <person name="Submissions S."/>
        </authorList>
    </citation>
    <scope>NUCLEOTIDE SEQUENCE [LARGE SCALE GENOMIC DNA]</scope>
    <source>
        <strain evidence="4">DSM 19326</strain>
    </source>
</reference>
<proteinExistence type="inferred from homology"/>
<accession>A0A1H6JP01</accession>
<organism evidence="3 4">
    <name type="scientific">Epilithonimonas hominis</name>
    <dbReference type="NCBI Taxonomy" id="420404"/>
    <lineage>
        <taxon>Bacteria</taxon>
        <taxon>Pseudomonadati</taxon>
        <taxon>Bacteroidota</taxon>
        <taxon>Flavobacteriia</taxon>
        <taxon>Flavobacteriales</taxon>
        <taxon>Weeksellaceae</taxon>
        <taxon>Chryseobacterium group</taxon>
        <taxon>Epilithonimonas</taxon>
    </lineage>
</organism>
<name>A0A1H6JP01_9FLAO</name>
<dbReference type="RefSeq" id="WP_260255192.1">
    <property type="nucleotide sequence ID" value="NZ_FNWX01000017.1"/>
</dbReference>
<keyword evidence="4" id="KW-1185">Reference proteome</keyword>
<dbReference type="SUPFAM" id="SSF55961">
    <property type="entry name" value="Bet v1-like"/>
    <property type="match status" value="1"/>
</dbReference>
<evidence type="ECO:0000256" key="1">
    <source>
        <dbReference type="ARBA" id="ARBA00006817"/>
    </source>
</evidence>
<dbReference type="Gene3D" id="3.30.530.20">
    <property type="match status" value="1"/>
</dbReference>
<sequence length="165" mass="19227">MNVINSDIIFNKDLDSATAYISKIYDADVTELWEYFTKSELIDQWWAPKPWKCKTENLDFRENGTWLYAMKGPDGEKQFALASYGEIMPHRSIAWTNAFADDKGKVRTDLPQTSWLIDFTGIDEGTRMTFNLHFNSKEEMNQLIDMGFEEGFKMGLNQLEDLLNR</sequence>
<dbReference type="Proteomes" id="UP000198555">
    <property type="component" value="Unassembled WGS sequence"/>
</dbReference>
<comment type="similarity">
    <text evidence="1">Belongs to the AHA1 family.</text>
</comment>
<dbReference type="Pfam" id="PF08327">
    <property type="entry name" value="AHSA1"/>
    <property type="match status" value="1"/>
</dbReference>
<gene>
    <name evidence="3" type="ORF">SAMN05421793_11715</name>
</gene>
<evidence type="ECO:0000313" key="3">
    <source>
        <dbReference type="EMBL" id="SEH64173.1"/>
    </source>
</evidence>
<evidence type="ECO:0000313" key="4">
    <source>
        <dbReference type="Proteomes" id="UP000198555"/>
    </source>
</evidence>
<evidence type="ECO:0000259" key="2">
    <source>
        <dbReference type="Pfam" id="PF08327"/>
    </source>
</evidence>
<dbReference type="InterPro" id="IPR023393">
    <property type="entry name" value="START-like_dom_sf"/>
</dbReference>
<dbReference type="AlphaFoldDB" id="A0A1H6JP01"/>